<dbReference type="Proteomes" id="UP000314982">
    <property type="component" value="Unassembled WGS sequence"/>
</dbReference>
<dbReference type="PANTHER" id="PTHR11584">
    <property type="entry name" value="SERINE/THREONINE PROTEIN KINASE"/>
    <property type="match status" value="1"/>
</dbReference>
<evidence type="ECO:0000256" key="2">
    <source>
        <dbReference type="ARBA" id="ARBA00022679"/>
    </source>
</evidence>
<dbReference type="PROSITE" id="PS50011">
    <property type="entry name" value="PROTEIN_KINASE_DOM"/>
    <property type="match status" value="1"/>
</dbReference>
<dbReference type="GO" id="GO:0004674">
    <property type="term" value="F:protein serine/threonine kinase activity"/>
    <property type="evidence" value="ECO:0007669"/>
    <property type="project" value="UniProtKB-KW"/>
</dbReference>
<reference evidence="7" key="3">
    <citation type="submission" date="2025-09" db="UniProtKB">
        <authorList>
            <consortium name="Ensembl"/>
        </authorList>
    </citation>
    <scope>IDENTIFICATION</scope>
</reference>
<reference evidence="7" key="2">
    <citation type="submission" date="2025-08" db="UniProtKB">
        <authorList>
            <consortium name="Ensembl"/>
        </authorList>
    </citation>
    <scope>IDENTIFICATION</scope>
</reference>
<dbReference type="InterPro" id="IPR000719">
    <property type="entry name" value="Prot_kinase_dom"/>
</dbReference>
<sequence>SRRAEGWSLGCTVVEMLTEKPPWAEYEAMAAIFKIATQPTKPLLPSHTSDHTRDFIHRIFVEAKHRPSAEELLRHPFSQILC</sequence>
<keyword evidence="8" id="KW-1185">Reference proteome</keyword>
<keyword evidence="2" id="KW-0808">Transferase</keyword>
<evidence type="ECO:0000259" key="6">
    <source>
        <dbReference type="PROSITE" id="PS50011"/>
    </source>
</evidence>
<proteinExistence type="predicted"/>
<protein>
    <recommendedName>
        <fullName evidence="6">Protein kinase domain-containing protein</fullName>
    </recommendedName>
</protein>
<organism evidence="7 8">
    <name type="scientific">Hucho hucho</name>
    <name type="common">huchen</name>
    <dbReference type="NCBI Taxonomy" id="62062"/>
    <lineage>
        <taxon>Eukaryota</taxon>
        <taxon>Metazoa</taxon>
        <taxon>Chordata</taxon>
        <taxon>Craniata</taxon>
        <taxon>Vertebrata</taxon>
        <taxon>Euteleostomi</taxon>
        <taxon>Actinopterygii</taxon>
        <taxon>Neopterygii</taxon>
        <taxon>Teleostei</taxon>
        <taxon>Protacanthopterygii</taxon>
        <taxon>Salmoniformes</taxon>
        <taxon>Salmonidae</taxon>
        <taxon>Salmoninae</taxon>
        <taxon>Hucho</taxon>
    </lineage>
</organism>
<accession>A0A4W5PX52</accession>
<name>A0A4W5PX52_9TELE</name>
<dbReference type="STRING" id="62062.ENSHHUP00000068232"/>
<keyword evidence="5" id="KW-0067">ATP-binding</keyword>
<feature type="domain" description="Protein kinase" evidence="6">
    <location>
        <begin position="1"/>
        <end position="78"/>
    </location>
</feature>
<keyword evidence="4" id="KW-0418">Kinase</keyword>
<evidence type="ECO:0000256" key="4">
    <source>
        <dbReference type="ARBA" id="ARBA00022777"/>
    </source>
</evidence>
<evidence type="ECO:0000256" key="5">
    <source>
        <dbReference type="ARBA" id="ARBA00022840"/>
    </source>
</evidence>
<dbReference type="AlphaFoldDB" id="A0A4W5PX52"/>
<reference evidence="8" key="1">
    <citation type="submission" date="2018-06" db="EMBL/GenBank/DDBJ databases">
        <title>Genome assembly of Danube salmon.</title>
        <authorList>
            <person name="Macqueen D.J."/>
            <person name="Gundappa M.K."/>
        </authorList>
    </citation>
    <scope>NUCLEOTIDE SEQUENCE [LARGE SCALE GENOMIC DNA]</scope>
</reference>
<evidence type="ECO:0000256" key="3">
    <source>
        <dbReference type="ARBA" id="ARBA00022741"/>
    </source>
</evidence>
<dbReference type="Pfam" id="PF00069">
    <property type="entry name" value="Pkinase"/>
    <property type="match status" value="1"/>
</dbReference>
<dbReference type="GeneTree" id="ENSGT00940000158767"/>
<dbReference type="GO" id="GO:0005524">
    <property type="term" value="F:ATP binding"/>
    <property type="evidence" value="ECO:0007669"/>
    <property type="project" value="UniProtKB-KW"/>
</dbReference>
<evidence type="ECO:0000256" key="1">
    <source>
        <dbReference type="ARBA" id="ARBA00022527"/>
    </source>
</evidence>
<keyword evidence="1" id="KW-0723">Serine/threonine-protein kinase</keyword>
<dbReference type="PANTHER" id="PTHR11584:SF392">
    <property type="entry name" value="MITOGEN-ACTIVATED PROTEIN KINASE KINASE KINASE 3"/>
    <property type="match status" value="1"/>
</dbReference>
<evidence type="ECO:0000313" key="7">
    <source>
        <dbReference type="Ensembl" id="ENSHHUP00000068232.1"/>
    </source>
</evidence>
<dbReference type="SUPFAM" id="SSF56112">
    <property type="entry name" value="Protein kinase-like (PK-like)"/>
    <property type="match status" value="1"/>
</dbReference>
<dbReference type="Ensembl" id="ENSHHUT00000070521.1">
    <property type="protein sequence ID" value="ENSHHUP00000068232.1"/>
    <property type="gene ID" value="ENSHHUG00000040228.1"/>
</dbReference>
<keyword evidence="3" id="KW-0547">Nucleotide-binding</keyword>
<dbReference type="InterPro" id="IPR011009">
    <property type="entry name" value="Kinase-like_dom_sf"/>
</dbReference>
<evidence type="ECO:0000313" key="8">
    <source>
        <dbReference type="Proteomes" id="UP000314982"/>
    </source>
</evidence>
<dbReference type="Gene3D" id="1.10.510.10">
    <property type="entry name" value="Transferase(Phosphotransferase) domain 1"/>
    <property type="match status" value="1"/>
</dbReference>